<accession>A0A9P8Q1T8</accession>
<evidence type="ECO:0000313" key="1">
    <source>
        <dbReference type="EMBL" id="KAH3681194.1"/>
    </source>
</evidence>
<organism evidence="1 2">
    <name type="scientific">Wickerhamomyces pijperi</name>
    <name type="common">Yeast</name>
    <name type="synonym">Pichia pijperi</name>
    <dbReference type="NCBI Taxonomy" id="599730"/>
    <lineage>
        <taxon>Eukaryota</taxon>
        <taxon>Fungi</taxon>
        <taxon>Dikarya</taxon>
        <taxon>Ascomycota</taxon>
        <taxon>Saccharomycotina</taxon>
        <taxon>Saccharomycetes</taxon>
        <taxon>Phaffomycetales</taxon>
        <taxon>Wickerhamomycetaceae</taxon>
        <taxon>Wickerhamomyces</taxon>
    </lineage>
</organism>
<reference evidence="1" key="2">
    <citation type="submission" date="2021-01" db="EMBL/GenBank/DDBJ databases">
        <authorList>
            <person name="Schikora-Tamarit M.A."/>
        </authorList>
    </citation>
    <scope>NUCLEOTIDE SEQUENCE</scope>
    <source>
        <strain evidence="1">CBS2887</strain>
    </source>
</reference>
<reference evidence="1" key="1">
    <citation type="journal article" date="2021" name="Open Biol.">
        <title>Shared evolutionary footprints suggest mitochondrial oxidative damage underlies multiple complex I losses in fungi.</title>
        <authorList>
            <person name="Schikora-Tamarit M.A."/>
            <person name="Marcet-Houben M."/>
            <person name="Nosek J."/>
            <person name="Gabaldon T."/>
        </authorList>
    </citation>
    <scope>NUCLEOTIDE SEQUENCE</scope>
    <source>
        <strain evidence="1">CBS2887</strain>
    </source>
</reference>
<gene>
    <name evidence="1" type="ORF">WICPIJ_007889</name>
</gene>
<dbReference type="AlphaFoldDB" id="A0A9P8Q1T8"/>
<proteinExistence type="predicted"/>
<sequence length="76" mass="8509">MNKNKIFQLANPVVTWRNPKAKTPPMMIENPAIETQIPVLSKLSSLFQYIEEITMNPGLKGDSKTPNNVLTTIKLA</sequence>
<keyword evidence="2" id="KW-1185">Reference proteome</keyword>
<dbReference type="EMBL" id="JAEUBG010004553">
    <property type="protein sequence ID" value="KAH3681194.1"/>
    <property type="molecule type" value="Genomic_DNA"/>
</dbReference>
<dbReference type="Proteomes" id="UP000774326">
    <property type="component" value="Unassembled WGS sequence"/>
</dbReference>
<evidence type="ECO:0000313" key="2">
    <source>
        <dbReference type="Proteomes" id="UP000774326"/>
    </source>
</evidence>
<protein>
    <submittedName>
        <fullName evidence="1">Uncharacterized protein</fullName>
    </submittedName>
</protein>
<comment type="caution">
    <text evidence="1">The sequence shown here is derived from an EMBL/GenBank/DDBJ whole genome shotgun (WGS) entry which is preliminary data.</text>
</comment>
<name>A0A9P8Q1T8_WICPI</name>